<accession>A0A418KL16</accession>
<evidence type="ECO:0000259" key="2">
    <source>
        <dbReference type="Pfam" id="PF12980"/>
    </source>
</evidence>
<gene>
    <name evidence="3" type="ORF">DY240_22130</name>
</gene>
<dbReference type="Pfam" id="PF12979">
    <property type="entry name" value="DUF3863"/>
    <property type="match status" value="1"/>
</dbReference>
<comment type="caution">
    <text evidence="3">The sequence shown here is derived from an EMBL/GenBank/DDBJ whole genome shotgun (WGS) entry which is preliminary data.</text>
</comment>
<evidence type="ECO:0000313" key="3">
    <source>
        <dbReference type="EMBL" id="RIQ17837.1"/>
    </source>
</evidence>
<dbReference type="OrthoDB" id="1090079at2"/>
<keyword evidence="4" id="KW-1185">Reference proteome</keyword>
<name>A0A418KL16_9ACTN</name>
<feature type="domain" description="DUF3864" evidence="2">
    <location>
        <begin position="368"/>
        <end position="415"/>
    </location>
</feature>
<protein>
    <submittedName>
        <fullName evidence="3">DUF3863 domain-containing protein</fullName>
    </submittedName>
</protein>
<reference evidence="3 4" key="1">
    <citation type="submission" date="2018-09" db="EMBL/GenBank/DDBJ databases">
        <title>Isolation, diversity and antifungal activity of actinobacteria from wheat.</title>
        <authorList>
            <person name="Han C."/>
        </authorList>
    </citation>
    <scope>NUCLEOTIDE SEQUENCE [LARGE SCALE GENOMIC DNA]</scope>
    <source>
        <strain evidence="3 4">NEAU-YY265</strain>
    </source>
</reference>
<feature type="domain" description="DUF3863" evidence="1">
    <location>
        <begin position="14"/>
        <end position="354"/>
    </location>
</feature>
<dbReference type="RefSeq" id="WP_119662012.1">
    <property type="nucleotide sequence ID" value="NZ_QUAL01000191.1"/>
</dbReference>
<dbReference type="EMBL" id="QUAL01000191">
    <property type="protein sequence ID" value="RIQ17837.1"/>
    <property type="molecule type" value="Genomic_DNA"/>
</dbReference>
<dbReference type="Gene3D" id="3.30.1120.110">
    <property type="match status" value="1"/>
</dbReference>
<dbReference type="Pfam" id="PF12980">
    <property type="entry name" value="DUF3864"/>
    <property type="match status" value="1"/>
</dbReference>
<evidence type="ECO:0000259" key="1">
    <source>
        <dbReference type="Pfam" id="PF12979"/>
    </source>
</evidence>
<dbReference type="Proteomes" id="UP000284057">
    <property type="component" value="Unassembled WGS sequence"/>
</dbReference>
<proteinExistence type="predicted"/>
<organism evidence="3 4">
    <name type="scientific">Jiangella rhizosphaerae</name>
    <dbReference type="NCBI Taxonomy" id="2293569"/>
    <lineage>
        <taxon>Bacteria</taxon>
        <taxon>Bacillati</taxon>
        <taxon>Actinomycetota</taxon>
        <taxon>Actinomycetes</taxon>
        <taxon>Jiangellales</taxon>
        <taxon>Jiangellaceae</taxon>
        <taxon>Jiangella</taxon>
    </lineage>
</organism>
<dbReference type="Gene3D" id="3.20.20.510">
    <property type="entry name" value="Uncharacterised protein PF12979, DUF3863"/>
    <property type="match status" value="1"/>
</dbReference>
<dbReference type="AlphaFoldDB" id="A0A418KL16"/>
<dbReference type="InterPro" id="IPR024334">
    <property type="entry name" value="DUF3863"/>
</dbReference>
<dbReference type="InterPro" id="IPR024335">
    <property type="entry name" value="DUF3864"/>
</dbReference>
<sequence>MTQTCPAPIGPRLTINTVVRRHQIEATRDRWLWEDEFDRHTPELVERFSGTVREAAPGARVTWGFSWGALTDPSDRYRAIRRLVGELADEYGDDVTFVPGGFFANLHGSRDDVAREIDDALDVLAGAFDRPARSLLAGFLAAENIRRVREDRGIRVVQGNIWSQFDIDLQDGDGSIAYPYYPSRRHFLVPGRGDDRIDAVTMDGWTVDLLAARHSGMGVDASGRQLNSRLGAGPIETLHRLPLDDAVRQLRSTARAHLDDRAVERNGLGWVTVNYEISEVSRGLDVDPAILRLWGEWIAWQHERWPRLRTPTMAELGEEWMARHPDNENLRYLLRQDGTGIGASAAGERVTWFMTADYRLGVAERDGRREVFDYTPYDVPAREPEETGDRRWSLLGEINQKGTRPQDRPVPLEEFLHARPGLAERLDQCYAAEPEYRELVAP</sequence>
<evidence type="ECO:0000313" key="4">
    <source>
        <dbReference type="Proteomes" id="UP000284057"/>
    </source>
</evidence>